<dbReference type="EMBL" id="KQ087260">
    <property type="protein sequence ID" value="KLT39403.1"/>
    <property type="molecule type" value="Genomic_DNA"/>
</dbReference>
<dbReference type="GO" id="GO:0061640">
    <property type="term" value="P:cytoskeleton-dependent cytokinesis"/>
    <property type="evidence" value="ECO:0007669"/>
    <property type="project" value="InterPro"/>
</dbReference>
<dbReference type="STRING" id="879819.A0A0J0XEC5"/>
<protein>
    <submittedName>
        <fullName evidence="3">Uncharacterized protein</fullName>
    </submittedName>
</protein>
<evidence type="ECO:0000256" key="2">
    <source>
        <dbReference type="SAM" id="MobiDB-lite"/>
    </source>
</evidence>
<dbReference type="RefSeq" id="XP_018275894.1">
    <property type="nucleotide sequence ID" value="XM_018424320.1"/>
</dbReference>
<dbReference type="AlphaFoldDB" id="A0A0J0XEC5"/>
<feature type="compositionally biased region" description="Polar residues" evidence="2">
    <location>
        <begin position="11"/>
        <end position="27"/>
    </location>
</feature>
<name>A0A0J0XEC5_9TREE</name>
<dbReference type="InterPro" id="IPR009991">
    <property type="entry name" value="DCTN3"/>
</dbReference>
<keyword evidence="4" id="KW-1185">Reference proteome</keyword>
<accession>A0A0J0XEC5</accession>
<evidence type="ECO:0000313" key="4">
    <source>
        <dbReference type="Proteomes" id="UP000053611"/>
    </source>
</evidence>
<dbReference type="GO" id="GO:0005869">
    <property type="term" value="C:dynactin complex"/>
    <property type="evidence" value="ECO:0007669"/>
    <property type="project" value="InterPro"/>
</dbReference>
<dbReference type="OrthoDB" id="16729at2759"/>
<dbReference type="Proteomes" id="UP000053611">
    <property type="component" value="Unassembled WGS sequence"/>
</dbReference>
<evidence type="ECO:0000313" key="3">
    <source>
        <dbReference type="EMBL" id="KLT39403.1"/>
    </source>
</evidence>
<organism evidence="3 4">
    <name type="scientific">Cutaneotrichosporon oleaginosum</name>
    <dbReference type="NCBI Taxonomy" id="879819"/>
    <lineage>
        <taxon>Eukaryota</taxon>
        <taxon>Fungi</taxon>
        <taxon>Dikarya</taxon>
        <taxon>Basidiomycota</taxon>
        <taxon>Agaricomycotina</taxon>
        <taxon>Tremellomycetes</taxon>
        <taxon>Trichosporonales</taxon>
        <taxon>Trichosporonaceae</taxon>
        <taxon>Cutaneotrichosporon</taxon>
    </lineage>
</organism>
<dbReference type="PANTHER" id="PTHR28360">
    <property type="entry name" value="DYNACTIN SUBUNIT 3"/>
    <property type="match status" value="1"/>
</dbReference>
<dbReference type="PANTHER" id="PTHR28360:SF1">
    <property type="entry name" value="DYNACTIN SUBUNIT 3"/>
    <property type="match status" value="1"/>
</dbReference>
<feature type="coiled-coil region" evidence="1">
    <location>
        <begin position="231"/>
        <end position="258"/>
    </location>
</feature>
<dbReference type="GeneID" id="28984923"/>
<dbReference type="Pfam" id="PF07426">
    <property type="entry name" value="Dynactin_p22"/>
    <property type="match status" value="1"/>
</dbReference>
<evidence type="ECO:0000256" key="1">
    <source>
        <dbReference type="SAM" id="Coils"/>
    </source>
</evidence>
<keyword evidence="1" id="KW-0175">Coiled coil</keyword>
<sequence length="260" mass="28024">MATLPRATPSPVASVTSITSPLPTSRPASAASHREPRASTKLSPLDPGERLTPPPSAASMPLELRLRALEARVLGVPASQLRQVEMEEGAATLSRRVAAATRAVEEAVAQAPQLKVLYERYDTYAPLLRGSLDDEENVPDVLSPQAKAAMVIEARDDLADAERGLREIALLEGRGIAGAGCLEDIVALAPALETGRTQLIARKRMLAETRADVASLVERYTEFTSTVSELFVTLHDQVSALEEAVARAERRRANEKARIY</sequence>
<proteinExistence type="predicted"/>
<reference evidence="3 4" key="1">
    <citation type="submission" date="2015-03" db="EMBL/GenBank/DDBJ databases">
        <title>Genomics and transcriptomics of the oil-accumulating basidiomycete yeast T. oleaginosus allow insights into substrate utilization and the diverse evolutionary trajectories of mating systems in fungi.</title>
        <authorList>
            <consortium name="DOE Joint Genome Institute"/>
            <person name="Kourist R."/>
            <person name="Kracht O."/>
            <person name="Bracharz F."/>
            <person name="Lipzen A."/>
            <person name="Nolan M."/>
            <person name="Ohm R."/>
            <person name="Grigoriev I."/>
            <person name="Sun S."/>
            <person name="Heitman J."/>
            <person name="Bruck T."/>
            <person name="Nowrousian M."/>
        </authorList>
    </citation>
    <scope>NUCLEOTIDE SEQUENCE [LARGE SCALE GENOMIC DNA]</scope>
    <source>
        <strain evidence="3 4">IBC0246</strain>
    </source>
</reference>
<gene>
    <name evidence="3" type="ORF">CC85DRAFT_288597</name>
</gene>
<feature type="region of interest" description="Disordered" evidence="2">
    <location>
        <begin position="1"/>
        <end position="59"/>
    </location>
</feature>